<protein>
    <submittedName>
        <fullName evidence="1">Foxred2 protein</fullName>
    </submittedName>
</protein>
<comment type="caution">
    <text evidence="1">The sequence shown here is derived from an EMBL/GenBank/DDBJ whole genome shotgun (WGS) entry which is preliminary data.</text>
</comment>
<feature type="non-terminal residue" evidence="1">
    <location>
        <position position="210"/>
    </location>
</feature>
<dbReference type="OrthoDB" id="66881at2759"/>
<accession>A0A812XXZ9</accession>
<name>A0A812XXZ9_SYMPI</name>
<evidence type="ECO:0000313" key="2">
    <source>
        <dbReference type="Proteomes" id="UP000649617"/>
    </source>
</evidence>
<evidence type="ECO:0000313" key="1">
    <source>
        <dbReference type="EMBL" id="CAE7753164.1"/>
    </source>
</evidence>
<dbReference type="EMBL" id="CAJNIZ010046649">
    <property type="protein sequence ID" value="CAE7753164.1"/>
    <property type="molecule type" value="Genomic_DNA"/>
</dbReference>
<proteinExistence type="predicted"/>
<sequence length="210" mass="24127">EELSVIRQQGGHDNLRYPMDNVIRDLEKNFNVPWPQTTWQLPTTCAVIGCSGDGSLDVGLEPLLDKLLERINTASGPYQMFEFLGDMVLFESNAGQMQLRYLEEVPLRHFHARYQGFPRLTWVFRYNDFFHGPKVLGEGRVGATRAQDAHRSHFLHPMLAYFPSGEENATMRHWLVEDVFTQWNGQDDRVPLGKFLKRVAASVMNMTADV</sequence>
<keyword evidence="2" id="KW-1185">Reference proteome</keyword>
<dbReference type="Proteomes" id="UP000649617">
    <property type="component" value="Unassembled WGS sequence"/>
</dbReference>
<reference evidence="1" key="1">
    <citation type="submission" date="2021-02" db="EMBL/GenBank/DDBJ databases">
        <authorList>
            <person name="Dougan E. K."/>
            <person name="Rhodes N."/>
            <person name="Thang M."/>
            <person name="Chan C."/>
        </authorList>
    </citation>
    <scope>NUCLEOTIDE SEQUENCE</scope>
</reference>
<dbReference type="AlphaFoldDB" id="A0A812XXZ9"/>
<organism evidence="1 2">
    <name type="scientific">Symbiodinium pilosum</name>
    <name type="common">Dinoflagellate</name>
    <dbReference type="NCBI Taxonomy" id="2952"/>
    <lineage>
        <taxon>Eukaryota</taxon>
        <taxon>Sar</taxon>
        <taxon>Alveolata</taxon>
        <taxon>Dinophyceae</taxon>
        <taxon>Suessiales</taxon>
        <taxon>Symbiodiniaceae</taxon>
        <taxon>Symbiodinium</taxon>
    </lineage>
</organism>
<gene>
    <name evidence="1" type="primary">foxred2</name>
    <name evidence="1" type="ORF">SPIL2461_LOCUS21840</name>
</gene>